<reference evidence="1 2" key="1">
    <citation type="journal article" date="2015" name="Nature">
        <title>rRNA introns, odd ribosomes, and small enigmatic genomes across a large radiation of phyla.</title>
        <authorList>
            <person name="Brown C.T."/>
            <person name="Hug L.A."/>
            <person name="Thomas B.C."/>
            <person name="Sharon I."/>
            <person name="Castelle C.J."/>
            <person name="Singh A."/>
            <person name="Wilkins M.J."/>
            <person name="Williams K.H."/>
            <person name="Banfield J.F."/>
        </authorList>
    </citation>
    <scope>NUCLEOTIDE SEQUENCE [LARGE SCALE GENOMIC DNA]</scope>
</reference>
<evidence type="ECO:0000313" key="2">
    <source>
        <dbReference type="Proteomes" id="UP000034669"/>
    </source>
</evidence>
<comment type="caution">
    <text evidence="1">The sequence shown here is derived from an EMBL/GenBank/DDBJ whole genome shotgun (WGS) entry which is preliminary data.</text>
</comment>
<accession>A0A0G1CXP0</accession>
<dbReference type="AlphaFoldDB" id="A0A0G1CXP0"/>
<dbReference type="Proteomes" id="UP000034669">
    <property type="component" value="Unassembled WGS sequence"/>
</dbReference>
<name>A0A0G1CXP0_9BACT</name>
<organism evidence="1 2">
    <name type="scientific">Candidatus Woesebacteria bacterium GW2011_GWA1_43_12</name>
    <dbReference type="NCBI Taxonomy" id="1618557"/>
    <lineage>
        <taxon>Bacteria</taxon>
        <taxon>Candidatus Woeseibacteriota</taxon>
    </lineage>
</organism>
<protein>
    <submittedName>
        <fullName evidence="1">Uncharacterized protein</fullName>
    </submittedName>
</protein>
<proteinExistence type="predicted"/>
<dbReference type="EMBL" id="LCFI01000005">
    <property type="protein sequence ID" value="KKS90294.1"/>
    <property type="molecule type" value="Genomic_DNA"/>
</dbReference>
<evidence type="ECO:0000313" key="1">
    <source>
        <dbReference type="EMBL" id="KKS90294.1"/>
    </source>
</evidence>
<sequence length="275" mass="30602">MDNNPPEVTRRQFGELAVLVGLGTLLPPLPDLDLNNGRLLETTKYFLKLSEAKAGIIDIMNRSGVVNNLVPLIKWSERGRINHNNSEIQGITPEVVRRDDGVKLVFAFDQFEVKPQKNVPSGLVVAYDMTHGKANNEVVITPQILENPFHLEKIMLGMGCFYGVRHGTVSADVVWPNRSITLSPFENQQWNQFPDATGVILKSVYPESPSIALKIRNRNNLSATQVDLETRDRVWDPSQQALLDKLKQTTGKSSWIEAGVVYFSPGCKLVLTVGA</sequence>
<gene>
    <name evidence="1" type="ORF">UV66_C0005G0005</name>
</gene>